<evidence type="ECO:0000313" key="2">
    <source>
        <dbReference type="EMBL" id="RRD89014.1"/>
    </source>
</evidence>
<name>A0A3P2A0S8_9NEIS</name>
<keyword evidence="3" id="KW-1185">Reference proteome</keyword>
<dbReference type="Pfam" id="PF07929">
    <property type="entry name" value="PRiA4_ORF3"/>
    <property type="match status" value="1"/>
</dbReference>
<feature type="domain" description="Plasmid pRiA4b Orf3-like" evidence="1">
    <location>
        <begin position="9"/>
        <end position="183"/>
    </location>
</feature>
<dbReference type="InterPro" id="IPR012912">
    <property type="entry name" value="Plasmid_pRiA4b_Orf3-like"/>
</dbReference>
<reference evidence="2 3" key="1">
    <citation type="submission" date="2018-11" db="EMBL/GenBank/DDBJ databases">
        <title>Genomes From Bacteria Associated with the Canine Oral Cavity: a Test Case for Automated Genome-Based Taxonomic Assignment.</title>
        <authorList>
            <person name="Coil D.A."/>
            <person name="Jospin G."/>
            <person name="Darling A.E."/>
            <person name="Wallis C."/>
            <person name="Davis I.J."/>
            <person name="Harris S."/>
            <person name="Eisen J.A."/>
            <person name="Holcombe L.J."/>
            <person name="O'Flynn C."/>
        </authorList>
    </citation>
    <scope>NUCLEOTIDE SEQUENCE [LARGE SCALE GENOMIC DNA]</scope>
    <source>
        <strain evidence="2 3">COT-280</strain>
    </source>
</reference>
<dbReference type="PANTHER" id="PTHR41878">
    <property type="entry name" value="LEXA REPRESSOR-RELATED"/>
    <property type="match status" value="1"/>
</dbReference>
<protein>
    <submittedName>
        <fullName evidence="2">Plasmid pRiA4b ORF-3 family protein</fullName>
    </submittedName>
</protein>
<sequence>MSKSYILCYQLRVHLMGSNPEIWRRILVPANADLQDLHWALQGAFGWENAHLFNFSKGCGRHDRPFYPDWGYDFGAEPDYSNAPKLADVLPVGSTLVYTYDMGDNWKHEIVCEALMIKPPRIRLPACIDGERNHAIEDVGGIWGYQEILEILDNWDNPEYKEALSDLLDSFGKSILKYNAAAFEPKKVKFNKG</sequence>
<gene>
    <name evidence="2" type="ORF">EII21_10205</name>
</gene>
<evidence type="ECO:0000313" key="3">
    <source>
        <dbReference type="Proteomes" id="UP000269923"/>
    </source>
</evidence>
<dbReference type="Gene3D" id="3.10.290.30">
    <property type="entry name" value="MM3350-like"/>
    <property type="match status" value="1"/>
</dbReference>
<dbReference type="InterPro" id="IPR024047">
    <property type="entry name" value="MM3350-like_sf"/>
</dbReference>
<dbReference type="Proteomes" id="UP000269923">
    <property type="component" value="Unassembled WGS sequence"/>
</dbReference>
<evidence type="ECO:0000259" key="1">
    <source>
        <dbReference type="Pfam" id="PF07929"/>
    </source>
</evidence>
<comment type="caution">
    <text evidence="2">The sequence shown here is derived from an EMBL/GenBank/DDBJ whole genome shotgun (WGS) entry which is preliminary data.</text>
</comment>
<accession>A0A3P2A0S8</accession>
<proteinExistence type="predicted"/>
<dbReference type="OrthoDB" id="9816539at2"/>
<organism evidence="2 3">
    <name type="scientific">Conchiformibius steedae</name>
    <dbReference type="NCBI Taxonomy" id="153493"/>
    <lineage>
        <taxon>Bacteria</taxon>
        <taxon>Pseudomonadati</taxon>
        <taxon>Pseudomonadota</taxon>
        <taxon>Betaproteobacteria</taxon>
        <taxon>Neisseriales</taxon>
        <taxon>Neisseriaceae</taxon>
        <taxon>Conchiformibius</taxon>
    </lineage>
</organism>
<dbReference type="EMBL" id="RQYC01000025">
    <property type="protein sequence ID" value="RRD89014.1"/>
    <property type="molecule type" value="Genomic_DNA"/>
</dbReference>
<dbReference type="AlphaFoldDB" id="A0A3P2A0S8"/>
<dbReference type="PANTHER" id="PTHR41878:SF1">
    <property type="entry name" value="TNPR PROTEIN"/>
    <property type="match status" value="1"/>
</dbReference>
<dbReference type="SUPFAM" id="SSF159941">
    <property type="entry name" value="MM3350-like"/>
    <property type="match status" value="1"/>
</dbReference>
<dbReference type="RefSeq" id="WP_124796167.1">
    <property type="nucleotide sequence ID" value="NZ_RQYC01000025.1"/>
</dbReference>